<name>A0ABU4S152_9GAMM</name>
<evidence type="ECO:0000256" key="1">
    <source>
        <dbReference type="SAM" id="Phobius"/>
    </source>
</evidence>
<evidence type="ECO:0000313" key="3">
    <source>
        <dbReference type="Proteomes" id="UP001273505"/>
    </source>
</evidence>
<keyword evidence="1" id="KW-0472">Membrane</keyword>
<keyword evidence="3" id="KW-1185">Reference proteome</keyword>
<accession>A0ABU4S152</accession>
<organism evidence="2 3">
    <name type="scientific">Gilvimarinus gilvus</name>
    <dbReference type="NCBI Taxonomy" id="3058038"/>
    <lineage>
        <taxon>Bacteria</taxon>
        <taxon>Pseudomonadati</taxon>
        <taxon>Pseudomonadota</taxon>
        <taxon>Gammaproteobacteria</taxon>
        <taxon>Cellvibrionales</taxon>
        <taxon>Cellvibrionaceae</taxon>
        <taxon>Gilvimarinus</taxon>
    </lineage>
</organism>
<keyword evidence="1" id="KW-0812">Transmembrane</keyword>
<comment type="caution">
    <text evidence="2">The sequence shown here is derived from an EMBL/GenBank/DDBJ whole genome shotgun (WGS) entry which is preliminary data.</text>
</comment>
<protein>
    <submittedName>
        <fullName evidence="2">Uncharacterized protein</fullName>
    </submittedName>
</protein>
<keyword evidence="1" id="KW-1133">Transmembrane helix</keyword>
<reference evidence="2 3" key="1">
    <citation type="submission" date="2023-11" db="EMBL/GenBank/DDBJ databases">
        <title>Gilvimarinus fulvus sp. nov., isolated from the surface of Kelp.</title>
        <authorList>
            <person name="Sun Y.Y."/>
            <person name="Gong Y."/>
            <person name="Du Z.J."/>
        </authorList>
    </citation>
    <scope>NUCLEOTIDE SEQUENCE [LARGE SCALE GENOMIC DNA]</scope>
    <source>
        <strain evidence="2 3">SDUM040013</strain>
    </source>
</reference>
<feature type="transmembrane region" description="Helical" evidence="1">
    <location>
        <begin position="121"/>
        <end position="147"/>
    </location>
</feature>
<sequence length="148" mass="15857">MTTADNANATKSGVSVSLSEGIQSYFDIGEHTISVWASAWSGREQVKVDDQIVVSTRNLTGLKSEMSFPLDGKTYQVVLETKSILRGCYSVSLFCGNTLIDSDEGAYPATNFIWRWGWKGVVGFFIGLFATGFVVGLVSALIAAGAAQ</sequence>
<evidence type="ECO:0000313" key="2">
    <source>
        <dbReference type="EMBL" id="MDX6850822.1"/>
    </source>
</evidence>
<gene>
    <name evidence="2" type="ORF">SCD92_15720</name>
</gene>
<dbReference type="RefSeq" id="WP_302720917.1">
    <property type="nucleotide sequence ID" value="NZ_JAULRU010000220.1"/>
</dbReference>
<dbReference type="EMBL" id="JAXAFO010000032">
    <property type="protein sequence ID" value="MDX6850822.1"/>
    <property type="molecule type" value="Genomic_DNA"/>
</dbReference>
<dbReference type="Proteomes" id="UP001273505">
    <property type="component" value="Unassembled WGS sequence"/>
</dbReference>
<proteinExistence type="predicted"/>